<evidence type="ECO:0000256" key="5">
    <source>
        <dbReference type="SAM" id="SignalP"/>
    </source>
</evidence>
<comment type="subcellular location">
    <subcellularLocation>
        <location evidence="1">Cell envelope</location>
    </subcellularLocation>
</comment>
<dbReference type="Pfam" id="PF13416">
    <property type="entry name" value="SBP_bac_8"/>
    <property type="match status" value="1"/>
</dbReference>
<evidence type="ECO:0000256" key="4">
    <source>
        <dbReference type="ARBA" id="ARBA00022729"/>
    </source>
</evidence>
<proteinExistence type="inferred from homology"/>
<comment type="similarity">
    <text evidence="2">Belongs to the bacterial solute-binding protein 1 family.</text>
</comment>
<reference evidence="6 7" key="1">
    <citation type="submission" date="2019-02" db="EMBL/GenBank/DDBJ databases">
        <title>Jishengella sp. nov., isolated from a root of Zingiber montanum.</title>
        <authorList>
            <person name="Kuncharoen N."/>
            <person name="Kudo T."/>
            <person name="Masahiro Y."/>
            <person name="Ohkuma M."/>
            <person name="Tanasupawat S."/>
        </authorList>
    </citation>
    <scope>NUCLEOTIDE SEQUENCE [LARGE SCALE GENOMIC DNA]</scope>
    <source>
        <strain evidence="6 7">PLAI 1-1</strain>
    </source>
</reference>
<keyword evidence="3" id="KW-0813">Transport</keyword>
<dbReference type="CDD" id="cd13585">
    <property type="entry name" value="PBP2_TMBP_like"/>
    <property type="match status" value="1"/>
</dbReference>
<sequence>MKLSWRRRIAVPLCAALLAAAACSGGTGDDENVTLDYWLWDDRQIPQYQECATAFTGQTGINVKITQYGWEDYWSNLNTQFAARRAPDVFTDHLAFYPSFVQNQVILPINEYVERDNVDLGQYYPGLADLWVGQDGKRYGLPKDWDTIALAYNSTMLADAGLSREDVWEATWNPTDGGTFEDIIARLSVDENGVRGNEPGFDPTKVATYGLSFDNPSNSASGQTSWGNFARSLGFELLADGNPWGTDYQFDDPRLAQTLDWFARMVKAGYVTPLADLQGVGYVSLFEAGDVALAINGSWAISSFTGISGVNVDFAPLPTGPQGRWSIYNGLADAISANTAHPDEAWQWVKYLASAECQNVVGEKAVVFPAIPASLEVGEQARERAGLDVSAYTTYLESQNTFLYPVTVNFDQVTQAVGAAVDEILLGNRPAAEALTAAQQQVDSIMGR</sequence>
<dbReference type="AlphaFoldDB" id="A0A4R0GRX2"/>
<dbReference type="InterPro" id="IPR006059">
    <property type="entry name" value="SBP"/>
</dbReference>
<feature type="signal peptide" evidence="5">
    <location>
        <begin position="1"/>
        <end position="24"/>
    </location>
</feature>
<protein>
    <submittedName>
        <fullName evidence="6">Sugar ABC transporter substrate-binding protein</fullName>
    </submittedName>
</protein>
<evidence type="ECO:0000256" key="1">
    <source>
        <dbReference type="ARBA" id="ARBA00004196"/>
    </source>
</evidence>
<dbReference type="EMBL" id="SJJR01000004">
    <property type="protein sequence ID" value="TCB98401.1"/>
    <property type="molecule type" value="Genomic_DNA"/>
</dbReference>
<keyword evidence="4 5" id="KW-0732">Signal</keyword>
<evidence type="ECO:0000256" key="2">
    <source>
        <dbReference type="ARBA" id="ARBA00008520"/>
    </source>
</evidence>
<feature type="chain" id="PRO_5039319576" evidence="5">
    <location>
        <begin position="25"/>
        <end position="448"/>
    </location>
</feature>
<evidence type="ECO:0000313" key="6">
    <source>
        <dbReference type="EMBL" id="TCB98401.1"/>
    </source>
</evidence>
<name>A0A4R0GRX2_9ACTN</name>
<dbReference type="GO" id="GO:0030313">
    <property type="term" value="C:cell envelope"/>
    <property type="evidence" value="ECO:0007669"/>
    <property type="project" value="UniProtKB-SubCell"/>
</dbReference>
<gene>
    <name evidence="6" type="ORF">E0H26_08435</name>
</gene>
<dbReference type="PANTHER" id="PTHR43649">
    <property type="entry name" value="ARABINOSE-BINDING PROTEIN-RELATED"/>
    <property type="match status" value="1"/>
</dbReference>
<dbReference type="PROSITE" id="PS51257">
    <property type="entry name" value="PROKAR_LIPOPROTEIN"/>
    <property type="match status" value="1"/>
</dbReference>
<dbReference type="RefSeq" id="WP_131302905.1">
    <property type="nucleotide sequence ID" value="NZ_SJJR01000004.1"/>
</dbReference>
<evidence type="ECO:0000256" key="3">
    <source>
        <dbReference type="ARBA" id="ARBA00022448"/>
    </source>
</evidence>
<dbReference type="PANTHER" id="PTHR43649:SF31">
    <property type="entry name" value="SN-GLYCEROL-3-PHOSPHATE-BINDING PERIPLASMIC PROTEIN UGPB"/>
    <property type="match status" value="1"/>
</dbReference>
<evidence type="ECO:0000313" key="7">
    <source>
        <dbReference type="Proteomes" id="UP000292274"/>
    </source>
</evidence>
<dbReference type="SUPFAM" id="SSF53850">
    <property type="entry name" value="Periplasmic binding protein-like II"/>
    <property type="match status" value="1"/>
</dbReference>
<organism evidence="6 7">
    <name type="scientific">Micromonospora zingiberis</name>
    <dbReference type="NCBI Taxonomy" id="2053011"/>
    <lineage>
        <taxon>Bacteria</taxon>
        <taxon>Bacillati</taxon>
        <taxon>Actinomycetota</taxon>
        <taxon>Actinomycetes</taxon>
        <taxon>Micromonosporales</taxon>
        <taxon>Micromonosporaceae</taxon>
        <taxon>Micromonospora</taxon>
    </lineage>
</organism>
<dbReference type="OrthoDB" id="1650177at2"/>
<dbReference type="Gene3D" id="3.40.190.10">
    <property type="entry name" value="Periplasmic binding protein-like II"/>
    <property type="match status" value="1"/>
</dbReference>
<keyword evidence="7" id="KW-1185">Reference proteome</keyword>
<comment type="caution">
    <text evidence="6">The sequence shown here is derived from an EMBL/GenBank/DDBJ whole genome shotgun (WGS) entry which is preliminary data.</text>
</comment>
<dbReference type="InterPro" id="IPR050490">
    <property type="entry name" value="Bact_solute-bd_prot1"/>
</dbReference>
<dbReference type="Proteomes" id="UP000292274">
    <property type="component" value="Unassembled WGS sequence"/>
</dbReference>
<accession>A0A4R0GRX2</accession>